<dbReference type="SUPFAM" id="SSF54001">
    <property type="entry name" value="Cysteine proteinases"/>
    <property type="match status" value="1"/>
</dbReference>
<dbReference type="PANTHER" id="PTHR33490:SF3">
    <property type="entry name" value="CONSERVED INTEGRAL MEMBRANE PROTEIN"/>
    <property type="match status" value="1"/>
</dbReference>
<gene>
    <name evidence="3" type="ORF">VI08_14175</name>
</gene>
<evidence type="ECO:0000256" key="1">
    <source>
        <dbReference type="SAM" id="MobiDB-lite"/>
    </source>
</evidence>
<dbReference type="InterPro" id="IPR002931">
    <property type="entry name" value="Transglutaminase-like"/>
</dbReference>
<organism evidence="3 4">
    <name type="scientific">Luteibacter yeojuensis</name>
    <dbReference type="NCBI Taxonomy" id="345309"/>
    <lineage>
        <taxon>Bacteria</taxon>
        <taxon>Pseudomonadati</taxon>
        <taxon>Pseudomonadota</taxon>
        <taxon>Gammaproteobacteria</taxon>
        <taxon>Lysobacterales</taxon>
        <taxon>Rhodanobacteraceae</taxon>
        <taxon>Luteibacter</taxon>
    </lineage>
</organism>
<dbReference type="InterPro" id="IPR038765">
    <property type="entry name" value="Papain-like_cys_pep_sf"/>
</dbReference>
<reference evidence="3 4" key="1">
    <citation type="submission" date="2015-03" db="EMBL/GenBank/DDBJ databases">
        <title>Draft genome sequence of Luteibacter yeojuensis strain SU11.</title>
        <authorList>
            <person name="Sulaiman J."/>
            <person name="Priya K."/>
            <person name="Chan K.-G."/>
        </authorList>
    </citation>
    <scope>NUCLEOTIDE SEQUENCE [LARGE SCALE GENOMIC DNA]</scope>
    <source>
        <strain evidence="3 4">SU11</strain>
    </source>
</reference>
<evidence type="ECO:0000313" key="3">
    <source>
        <dbReference type="EMBL" id="KJV30892.1"/>
    </source>
</evidence>
<keyword evidence="4" id="KW-1185">Reference proteome</keyword>
<evidence type="ECO:0000313" key="4">
    <source>
        <dbReference type="Proteomes" id="UP000033651"/>
    </source>
</evidence>
<feature type="domain" description="Transglutaminase-like" evidence="2">
    <location>
        <begin position="345"/>
        <end position="411"/>
    </location>
</feature>
<evidence type="ECO:0000259" key="2">
    <source>
        <dbReference type="SMART" id="SM00460"/>
    </source>
</evidence>
<dbReference type="Proteomes" id="UP000033651">
    <property type="component" value="Unassembled WGS sequence"/>
</dbReference>
<dbReference type="PANTHER" id="PTHR33490">
    <property type="entry name" value="BLR5614 PROTEIN-RELATED"/>
    <property type="match status" value="1"/>
</dbReference>
<dbReference type="SMART" id="SM00460">
    <property type="entry name" value="TGc"/>
    <property type="match status" value="1"/>
</dbReference>
<dbReference type="AlphaFoldDB" id="A0A0F3KIR2"/>
<proteinExistence type="predicted"/>
<accession>A0A0F3KIR2</accession>
<feature type="region of interest" description="Disordered" evidence="1">
    <location>
        <begin position="455"/>
        <end position="476"/>
    </location>
</feature>
<dbReference type="PATRIC" id="fig|345309.4.peg.2438"/>
<protein>
    <recommendedName>
        <fullName evidence="2">Transglutaminase-like domain-containing protein</fullName>
    </recommendedName>
</protein>
<dbReference type="Gene3D" id="3.10.620.30">
    <property type="match status" value="1"/>
</dbReference>
<name>A0A0F3KIR2_9GAMM</name>
<dbReference type="EMBL" id="JZRB01000030">
    <property type="protein sequence ID" value="KJV30892.1"/>
    <property type="molecule type" value="Genomic_DNA"/>
</dbReference>
<comment type="caution">
    <text evidence="3">The sequence shown here is derived from an EMBL/GenBank/DDBJ whole genome shotgun (WGS) entry which is preliminary data.</text>
</comment>
<dbReference type="Pfam" id="PF01841">
    <property type="entry name" value="Transglut_core"/>
    <property type="match status" value="1"/>
</dbReference>
<sequence>MTVMLDGRKVGKLKIDREVAQDKVTTSQVLDFRLTRIKTPLAMRTEIQSVESAAGVPLGFFAKSSMSSQENLVEGERRDDGAFQVANTVGGQSRVNLLIWPTGAAMVEGQRLNMVRRGFKPGTTYQTRNFDPQKQQVATVDVVVIGDETVDLPQGRETLHHLRQSLAGANGSQYVDTWVDDNGNVRRGIAPLLGFHMEMAACDQACANAPDQDVDLLRAAMVESPRPMVSSMRVAPVRYLITVRGDRPNPFIETDEQHVHPLGDGLYQIDVGFAVPDSTEAGPGVDDTAANPWVQSESPEVIAMARRIVGDAASDLQRMRRLRSYLSDYISEKGLDVGYASALETMHTRRGDCTEHAVLLTALARALGIPARVVTGIVYVDRYGGAARVFVPHAWTQAWIQNRWVSFDSAQRRFDSTHIALGVGSGDPWRFFHSMSVLGSLRIERATAASSLMDMPAPSSEMSPFAGQAGGKGGGG</sequence>